<comment type="caution">
    <text evidence="10">The sequence shown here is derived from an EMBL/GenBank/DDBJ whole genome shotgun (WGS) entry which is preliminary data.</text>
</comment>
<evidence type="ECO:0000256" key="3">
    <source>
        <dbReference type="ARBA" id="ARBA00005885"/>
    </source>
</evidence>
<dbReference type="PANTHER" id="PTHR14326:SF44">
    <property type="entry name" value="TARGETING PROTEIN FOR XKLP2"/>
    <property type="match status" value="1"/>
</dbReference>
<dbReference type="Pfam" id="PF12214">
    <property type="entry name" value="TPX2_importin"/>
    <property type="match status" value="1"/>
</dbReference>
<feature type="region of interest" description="Disordered" evidence="7">
    <location>
        <begin position="422"/>
        <end position="460"/>
    </location>
</feature>
<comment type="similarity">
    <text evidence="3">Belongs to the TPX2 family.</text>
</comment>
<feature type="region of interest" description="Disordered" evidence="7">
    <location>
        <begin position="622"/>
        <end position="725"/>
    </location>
</feature>
<evidence type="ECO:0000259" key="8">
    <source>
        <dbReference type="Pfam" id="PF06886"/>
    </source>
</evidence>
<keyword evidence="5" id="KW-0206">Cytoskeleton</keyword>
<evidence type="ECO:0000256" key="1">
    <source>
        <dbReference type="ARBA" id="ARBA00004123"/>
    </source>
</evidence>
<evidence type="ECO:0000256" key="5">
    <source>
        <dbReference type="ARBA" id="ARBA00023212"/>
    </source>
</evidence>
<dbReference type="Proteomes" id="UP001212841">
    <property type="component" value="Unassembled WGS sequence"/>
</dbReference>
<feature type="compositionally biased region" description="Basic residues" evidence="7">
    <location>
        <begin position="301"/>
        <end position="312"/>
    </location>
</feature>
<keyword evidence="4" id="KW-0963">Cytoplasm</keyword>
<feature type="compositionally biased region" description="Low complexity" evidence="7">
    <location>
        <begin position="716"/>
        <end position="725"/>
    </location>
</feature>
<dbReference type="GO" id="GO:0005819">
    <property type="term" value="C:spindle"/>
    <property type="evidence" value="ECO:0007669"/>
    <property type="project" value="UniProtKB-SubCell"/>
</dbReference>
<feature type="region of interest" description="Disordered" evidence="7">
    <location>
        <begin position="34"/>
        <end position="57"/>
    </location>
</feature>
<dbReference type="InterPro" id="IPR009675">
    <property type="entry name" value="TPX2_fam"/>
</dbReference>
<feature type="region of interest" description="Disordered" evidence="7">
    <location>
        <begin position="1"/>
        <end position="20"/>
    </location>
</feature>
<dbReference type="InterPro" id="IPR027330">
    <property type="entry name" value="TPX2_central_dom"/>
</dbReference>
<feature type="region of interest" description="Disordered" evidence="7">
    <location>
        <begin position="142"/>
        <end position="164"/>
    </location>
</feature>
<dbReference type="PANTHER" id="PTHR14326">
    <property type="entry name" value="TARGETING PROTEIN FOR XKLP2"/>
    <property type="match status" value="1"/>
</dbReference>
<dbReference type="InterPro" id="IPR027329">
    <property type="entry name" value="TPX2_C"/>
</dbReference>
<feature type="region of interest" description="Disordered" evidence="7">
    <location>
        <begin position="502"/>
        <end position="544"/>
    </location>
</feature>
<dbReference type="GO" id="GO:0005874">
    <property type="term" value="C:microtubule"/>
    <property type="evidence" value="ECO:0007669"/>
    <property type="project" value="InterPro"/>
</dbReference>
<name>A0AAD5S537_9FUNG</name>
<accession>A0AAD5S537</accession>
<evidence type="ECO:0000313" key="11">
    <source>
        <dbReference type="Proteomes" id="UP001212841"/>
    </source>
</evidence>
<feature type="compositionally biased region" description="Pro residues" evidence="7">
    <location>
        <begin position="446"/>
        <end position="456"/>
    </location>
</feature>
<organism evidence="10 11">
    <name type="scientific">Rhizophlyctis rosea</name>
    <dbReference type="NCBI Taxonomy" id="64517"/>
    <lineage>
        <taxon>Eukaryota</taxon>
        <taxon>Fungi</taxon>
        <taxon>Fungi incertae sedis</taxon>
        <taxon>Chytridiomycota</taxon>
        <taxon>Chytridiomycota incertae sedis</taxon>
        <taxon>Chytridiomycetes</taxon>
        <taxon>Rhizophlyctidales</taxon>
        <taxon>Rhizophlyctidaceae</taxon>
        <taxon>Rhizophlyctis</taxon>
    </lineage>
</organism>
<feature type="region of interest" description="Disordered" evidence="7">
    <location>
        <begin position="296"/>
        <end position="334"/>
    </location>
</feature>
<feature type="compositionally biased region" description="Basic and acidic residues" evidence="7">
    <location>
        <begin position="622"/>
        <end position="647"/>
    </location>
</feature>
<feature type="region of interest" description="Disordered" evidence="7">
    <location>
        <begin position="179"/>
        <end position="200"/>
    </location>
</feature>
<keyword evidence="11" id="KW-1185">Reference proteome</keyword>
<evidence type="ECO:0000256" key="7">
    <source>
        <dbReference type="SAM" id="MobiDB-lite"/>
    </source>
</evidence>
<reference evidence="10" key="1">
    <citation type="submission" date="2020-05" db="EMBL/GenBank/DDBJ databases">
        <title>Phylogenomic resolution of chytrid fungi.</title>
        <authorList>
            <person name="Stajich J.E."/>
            <person name="Amses K."/>
            <person name="Simmons R."/>
            <person name="Seto K."/>
            <person name="Myers J."/>
            <person name="Bonds A."/>
            <person name="Quandt C.A."/>
            <person name="Barry K."/>
            <person name="Liu P."/>
            <person name="Grigoriev I."/>
            <person name="Longcore J.E."/>
            <person name="James T.Y."/>
        </authorList>
    </citation>
    <scope>NUCLEOTIDE SEQUENCE</scope>
    <source>
        <strain evidence="10">JEL0318</strain>
    </source>
</reference>
<dbReference type="GO" id="GO:0060236">
    <property type="term" value="P:regulation of mitotic spindle organization"/>
    <property type="evidence" value="ECO:0007669"/>
    <property type="project" value="InterPro"/>
</dbReference>
<dbReference type="GO" id="GO:0005634">
    <property type="term" value="C:nucleus"/>
    <property type="evidence" value="ECO:0007669"/>
    <property type="project" value="UniProtKB-SubCell"/>
</dbReference>
<feature type="domain" description="TPX2 C-terminal" evidence="8">
    <location>
        <begin position="603"/>
        <end position="675"/>
    </location>
</feature>
<feature type="compositionally biased region" description="Basic and acidic residues" evidence="7">
    <location>
        <begin position="502"/>
        <end position="513"/>
    </location>
</feature>
<comment type="subcellular location">
    <subcellularLocation>
        <location evidence="2">Cytoplasm</location>
        <location evidence="2">Cytoskeleton</location>
        <location evidence="2">Spindle</location>
    </subcellularLocation>
    <subcellularLocation>
        <location evidence="1">Nucleus</location>
    </subcellularLocation>
</comment>
<evidence type="ECO:0000256" key="4">
    <source>
        <dbReference type="ARBA" id="ARBA00022490"/>
    </source>
</evidence>
<keyword evidence="6" id="KW-0539">Nucleus</keyword>
<proteinExistence type="inferred from homology"/>
<feature type="domain" description="TPX2 central" evidence="9">
    <location>
        <begin position="372"/>
        <end position="435"/>
    </location>
</feature>
<dbReference type="AlphaFoldDB" id="A0AAD5S537"/>
<dbReference type="Pfam" id="PF06886">
    <property type="entry name" value="TPX2"/>
    <property type="match status" value="1"/>
</dbReference>
<dbReference type="EMBL" id="JADGJD010001478">
    <property type="protein sequence ID" value="KAJ3041533.1"/>
    <property type="molecule type" value="Genomic_DNA"/>
</dbReference>
<evidence type="ECO:0000259" key="9">
    <source>
        <dbReference type="Pfam" id="PF12214"/>
    </source>
</evidence>
<gene>
    <name evidence="10" type="primary">TPX2</name>
    <name evidence="10" type="ORF">HK097_002236</name>
</gene>
<evidence type="ECO:0000313" key="10">
    <source>
        <dbReference type="EMBL" id="KAJ3041533.1"/>
    </source>
</evidence>
<feature type="compositionally biased region" description="Basic and acidic residues" evidence="7">
    <location>
        <begin position="532"/>
        <end position="544"/>
    </location>
</feature>
<evidence type="ECO:0000256" key="2">
    <source>
        <dbReference type="ARBA" id="ARBA00004186"/>
    </source>
</evidence>
<feature type="compositionally biased region" description="Polar residues" evidence="7">
    <location>
        <begin position="1"/>
        <end position="16"/>
    </location>
</feature>
<evidence type="ECO:0000256" key="6">
    <source>
        <dbReference type="ARBA" id="ARBA00023242"/>
    </source>
</evidence>
<sequence length="725" mass="82403">MTARSRGQTPRASNTPRPYRQTAAIAALAKPILADPNENPFAPLSNQNTPRANPATTAITDDHTTAAASTFPVNYVNHPIPPLTASKDAAYEFNAPHFHDFLKADPDTSIDKWFDFQAVSPDSDDDDDDEDEYIAHNTNIFGSEFQNSKHEEQQPTPEDFPVNDVATPKASAFMKIRTADKVNMDEEDSDDEAPLNTPRPLAKRSLSTFTFNLPSQPSLRKSLAESSIRQATEIAINKPITFEKSAKPRFSTSSNHSIIGAKPFATRSLKPLTIPKEFNFSSRLAQRENALAMKRQGGGIQKKKGPTNKRRGLTVPKPFNLHANPKQYQKTNAPRSPYVPLAVRVKKFESTVPDRWRTRPAKPTQSRRFSEMKLTQAKSPYLRTKLRTKTHAVPTTEERLLQELENLQPFKAKPINTKILEKPVGVPKPPSHDLTIPQSPAITKPRPLPPPPPSPPKIVKANPVRNLPVFEPVLEHRVLLPEQVKLPGDEISEKKRREFEEAKKKLQEEAEKQRRFRAQPLPDDEPDPLPPVHERPITEPEPFHLETDIRHMMYQMSLEEKLEHERLEQQRAKLFKAQPLPHDEPFVPKRSEKPLTEIDEVVLFTEMRSEERRAFEEMLRQKEEMEQRERERMKREQEEREREEVRRLRQQQVHHAQPVKHYAPVAVKPSNRKLTEPESPMIGEKRRRAMEAARRGVGGLTGGVPSRLGREGSDGGSQASGSGEE</sequence>
<protein>
    <submittedName>
        <fullName evidence="10">Protein tpx2</fullName>
    </submittedName>
</protein>